<keyword evidence="3" id="KW-0808">Transferase</keyword>
<comment type="caution">
    <text evidence="3">The sequence shown here is derived from an EMBL/GenBank/DDBJ whole genome shotgun (WGS) entry which is preliminary data.</text>
</comment>
<feature type="transmembrane region" description="Helical" evidence="1">
    <location>
        <begin position="259"/>
        <end position="278"/>
    </location>
</feature>
<organism evidence="3 4">
    <name type="scientific">Faecalicatena orotica</name>
    <dbReference type="NCBI Taxonomy" id="1544"/>
    <lineage>
        <taxon>Bacteria</taxon>
        <taxon>Bacillati</taxon>
        <taxon>Bacillota</taxon>
        <taxon>Clostridia</taxon>
        <taxon>Lachnospirales</taxon>
        <taxon>Lachnospiraceae</taxon>
        <taxon>Faecalicatena</taxon>
    </lineage>
</organism>
<dbReference type="OrthoDB" id="9816377at2"/>
<keyword evidence="1" id="KW-1133">Transmembrane helix</keyword>
<feature type="domain" description="Acyltransferase 3" evidence="2">
    <location>
        <begin position="10"/>
        <end position="307"/>
    </location>
</feature>
<feature type="transmembrane region" description="Helical" evidence="1">
    <location>
        <begin position="298"/>
        <end position="319"/>
    </location>
</feature>
<dbReference type="AlphaFoldDB" id="A0A2Y9BKF7"/>
<evidence type="ECO:0000259" key="2">
    <source>
        <dbReference type="Pfam" id="PF01757"/>
    </source>
</evidence>
<evidence type="ECO:0000256" key="1">
    <source>
        <dbReference type="SAM" id="Phobius"/>
    </source>
</evidence>
<dbReference type="Pfam" id="PF01757">
    <property type="entry name" value="Acyl_transf_3"/>
    <property type="match status" value="1"/>
</dbReference>
<sequence length="357" mass="40479">MLNQKVRQSNFELLRILALLGIIIMHVNGPFLGVGGGYRIFSVLENTLFNSGVSIFILISGYFGLRGNREKIIRFEVNLILYSLISFVIGVIATGSFSVLECVKSFMPVITQKHWFMTVYMLLLIFSPFTNIAIERLSKKEFQKLIIALFVVFSVLPTLLYYHPMGDRGKGLMNLFLIYLIGVYIRKYFDTKLNIGKLIVGGTLIYLITVLLNLLVSVVLSEGASTPFARDCSSLIIIQSVIIFLIFREINLSSKVINFISKQVFCITMIEGSIRMFISNRVFSVENVYNQNLPICVITIAAIVLLVGLIIGIFLDCILGKIKEVLIKALNTIAIYIVNKCSTYKYYIRKIIIYWLH</sequence>
<dbReference type="RefSeq" id="WP_109733756.1">
    <property type="nucleotide sequence ID" value="NZ_BAAACK010000008.1"/>
</dbReference>
<feature type="transmembrane region" description="Helical" evidence="1">
    <location>
        <begin position="145"/>
        <end position="163"/>
    </location>
</feature>
<dbReference type="GO" id="GO:0016747">
    <property type="term" value="F:acyltransferase activity, transferring groups other than amino-acyl groups"/>
    <property type="evidence" value="ECO:0007669"/>
    <property type="project" value="InterPro"/>
</dbReference>
<keyword evidence="3" id="KW-0012">Acyltransferase</keyword>
<feature type="transmembrane region" description="Helical" evidence="1">
    <location>
        <begin position="228"/>
        <end position="247"/>
    </location>
</feature>
<protein>
    <submittedName>
        <fullName evidence="3">Surface polysaccharide O-acyltransferase-like enzyme</fullName>
    </submittedName>
</protein>
<feature type="transmembrane region" description="Helical" evidence="1">
    <location>
        <begin position="47"/>
        <end position="65"/>
    </location>
</feature>
<gene>
    <name evidence="3" type="ORF">A8806_12153</name>
</gene>
<reference evidence="3 4" key="1">
    <citation type="submission" date="2018-05" db="EMBL/GenBank/DDBJ databases">
        <title>The Hungate 1000. A catalogue of reference genomes from the rumen microbiome.</title>
        <authorList>
            <person name="Kelly W."/>
        </authorList>
    </citation>
    <scope>NUCLEOTIDE SEQUENCE [LARGE SCALE GENOMIC DNA]</scope>
    <source>
        <strain evidence="3 4">NLAE-zl-C242</strain>
    </source>
</reference>
<evidence type="ECO:0000313" key="4">
    <source>
        <dbReference type="Proteomes" id="UP000245845"/>
    </source>
</evidence>
<accession>A0A2Y9BKF7</accession>
<feature type="transmembrane region" description="Helical" evidence="1">
    <location>
        <begin position="12"/>
        <end position="35"/>
    </location>
</feature>
<feature type="transmembrane region" description="Helical" evidence="1">
    <location>
        <begin position="169"/>
        <end position="186"/>
    </location>
</feature>
<dbReference type="InterPro" id="IPR002656">
    <property type="entry name" value="Acyl_transf_3_dom"/>
</dbReference>
<feature type="transmembrane region" description="Helical" evidence="1">
    <location>
        <begin position="115"/>
        <end position="133"/>
    </location>
</feature>
<keyword evidence="1" id="KW-0472">Membrane</keyword>
<keyword evidence="4" id="KW-1185">Reference proteome</keyword>
<dbReference type="Proteomes" id="UP000245845">
    <property type="component" value="Unassembled WGS sequence"/>
</dbReference>
<feature type="transmembrane region" description="Helical" evidence="1">
    <location>
        <begin position="77"/>
        <end position="100"/>
    </location>
</feature>
<dbReference type="EMBL" id="QGDL01000021">
    <property type="protein sequence ID" value="PWJ20737.1"/>
    <property type="molecule type" value="Genomic_DNA"/>
</dbReference>
<proteinExistence type="predicted"/>
<name>A0A2Y9BKF7_9FIRM</name>
<feature type="transmembrane region" description="Helical" evidence="1">
    <location>
        <begin position="198"/>
        <end position="216"/>
    </location>
</feature>
<evidence type="ECO:0000313" key="3">
    <source>
        <dbReference type="EMBL" id="PWJ20737.1"/>
    </source>
</evidence>
<keyword evidence="1" id="KW-0812">Transmembrane</keyword>